<organism evidence="3 4">
    <name type="scientific">Eisenbergiella tayi</name>
    <dbReference type="NCBI Taxonomy" id="1432052"/>
    <lineage>
        <taxon>Bacteria</taxon>
        <taxon>Bacillati</taxon>
        <taxon>Bacillota</taxon>
        <taxon>Clostridia</taxon>
        <taxon>Lachnospirales</taxon>
        <taxon>Lachnospiraceae</taxon>
        <taxon>Eisenbergiella</taxon>
    </lineage>
</organism>
<evidence type="ECO:0000313" key="3">
    <source>
        <dbReference type="EMBL" id="ODM08601.1"/>
    </source>
</evidence>
<reference evidence="3 4" key="1">
    <citation type="submission" date="2016-07" db="EMBL/GenBank/DDBJ databases">
        <title>Characterization of isolates of Eisenbergiella tayi derived from blood cultures, using whole genome sequencing.</title>
        <authorList>
            <person name="Burdz T."/>
            <person name="Wiebe D."/>
            <person name="Huynh C."/>
            <person name="Bernard K."/>
        </authorList>
    </citation>
    <scope>NUCLEOTIDE SEQUENCE [LARGE SCALE GENOMIC DNA]</scope>
    <source>
        <strain evidence="3 4">NML 110608</strain>
    </source>
</reference>
<dbReference type="InterPro" id="IPR050126">
    <property type="entry name" value="Ap4A_hydrolase"/>
</dbReference>
<feature type="domain" description="Calcineurin-like phosphoesterase" evidence="2">
    <location>
        <begin position="1"/>
        <end position="215"/>
    </location>
</feature>
<sequence>MKYAVISDIHGNMDALDAVLSDAEKQSADIFLFAGDYCLSMPFPEQAVQRIACMDNAFVIRGNEEQYIERMQGEDEGRWEGGQMHISCWCAQALSDESKMFLRRLPERKQFRDEESGVVFHMSHSSQDIIGNAELSKFSCPTIPLMYKERELKHSQLLSDIRKHLSGNEEFQRQCDKLEDGVYIFGHSHIQWFIQKGKKIFINPGSCGLPMDSCERGAPYTLIEADEKGIRIEERRIPYNMDDFIKKFKESDQYKKVPVWSNIRIRELQARREHLYFFLKYAEEYAERTGDPVRPFTRKTWEAAYKEWEKR</sequence>
<dbReference type="InterPro" id="IPR024654">
    <property type="entry name" value="Calcineurin-like_PHP_lpxH"/>
</dbReference>
<dbReference type="PANTHER" id="PTHR42850:SF2">
    <property type="entry name" value="BLL5683 PROTEIN"/>
    <property type="match status" value="1"/>
</dbReference>
<dbReference type="Proteomes" id="UP000094067">
    <property type="component" value="Unassembled WGS sequence"/>
</dbReference>
<evidence type="ECO:0000313" key="4">
    <source>
        <dbReference type="Proteomes" id="UP000094067"/>
    </source>
</evidence>
<dbReference type="EMBL" id="MCGH01000001">
    <property type="protein sequence ID" value="ODM08601.1"/>
    <property type="molecule type" value="Genomic_DNA"/>
</dbReference>
<evidence type="ECO:0000256" key="1">
    <source>
        <dbReference type="ARBA" id="ARBA00008950"/>
    </source>
</evidence>
<dbReference type="GO" id="GO:0016791">
    <property type="term" value="F:phosphatase activity"/>
    <property type="evidence" value="ECO:0007669"/>
    <property type="project" value="TreeGrafter"/>
</dbReference>
<gene>
    <name evidence="3" type="ORF">BEI61_00230</name>
</gene>
<dbReference type="SUPFAM" id="SSF56300">
    <property type="entry name" value="Metallo-dependent phosphatases"/>
    <property type="match status" value="1"/>
</dbReference>
<name>A0A1E3AJH5_9FIRM</name>
<dbReference type="InterPro" id="IPR011152">
    <property type="entry name" value="Pesterase_MJ0912"/>
</dbReference>
<dbReference type="InterPro" id="IPR029052">
    <property type="entry name" value="Metallo-depent_PP-like"/>
</dbReference>
<protein>
    <submittedName>
        <fullName evidence="3">Phosphodiesterase</fullName>
    </submittedName>
</protein>
<comment type="caution">
    <text evidence="3">The sequence shown here is derived from an EMBL/GenBank/DDBJ whole genome shotgun (WGS) entry which is preliminary data.</text>
</comment>
<proteinExistence type="inferred from homology"/>
<dbReference type="Pfam" id="PF12850">
    <property type="entry name" value="Metallophos_2"/>
    <property type="match status" value="1"/>
</dbReference>
<dbReference type="RefSeq" id="WP_069150951.1">
    <property type="nucleotide sequence ID" value="NZ_MCGH01000001.1"/>
</dbReference>
<dbReference type="PANTHER" id="PTHR42850">
    <property type="entry name" value="METALLOPHOSPHOESTERASE"/>
    <property type="match status" value="1"/>
</dbReference>
<dbReference type="AlphaFoldDB" id="A0A1E3AJH5"/>
<accession>A0A1E3AJH5</accession>
<evidence type="ECO:0000259" key="2">
    <source>
        <dbReference type="Pfam" id="PF12850"/>
    </source>
</evidence>
<dbReference type="GO" id="GO:0005737">
    <property type="term" value="C:cytoplasm"/>
    <property type="evidence" value="ECO:0007669"/>
    <property type="project" value="TreeGrafter"/>
</dbReference>
<comment type="similarity">
    <text evidence="1">Belongs to the metallophosphoesterase superfamily. YfcE family.</text>
</comment>
<dbReference type="PIRSF" id="PIRSF000883">
    <property type="entry name" value="Pesterase_MJ0912"/>
    <property type="match status" value="1"/>
</dbReference>
<dbReference type="Gene3D" id="3.60.21.10">
    <property type="match status" value="1"/>
</dbReference>